<evidence type="ECO:0008006" key="3">
    <source>
        <dbReference type="Google" id="ProtNLM"/>
    </source>
</evidence>
<keyword evidence="2" id="KW-1185">Reference proteome</keyword>
<protein>
    <recommendedName>
        <fullName evidence="3">Clp1-like protein</fullName>
    </recommendedName>
</protein>
<reference evidence="2" key="1">
    <citation type="journal article" date="2014" name="Proc. Natl. Acad. Sci. U.S.A.">
        <title>Extensive sampling of basidiomycete genomes demonstrates inadequacy of the white-rot/brown-rot paradigm for wood decay fungi.</title>
        <authorList>
            <person name="Riley R."/>
            <person name="Salamov A.A."/>
            <person name="Brown D.W."/>
            <person name="Nagy L.G."/>
            <person name="Floudas D."/>
            <person name="Held B.W."/>
            <person name="Levasseur A."/>
            <person name="Lombard V."/>
            <person name="Morin E."/>
            <person name="Otillar R."/>
            <person name="Lindquist E.A."/>
            <person name="Sun H."/>
            <person name="LaButti K.M."/>
            <person name="Schmutz J."/>
            <person name="Jabbour D."/>
            <person name="Luo H."/>
            <person name="Baker S.E."/>
            <person name="Pisabarro A.G."/>
            <person name="Walton J.D."/>
            <person name="Blanchette R.A."/>
            <person name="Henrissat B."/>
            <person name="Martin F."/>
            <person name="Cullen D."/>
            <person name="Hibbett D.S."/>
            <person name="Grigoriev I.V."/>
        </authorList>
    </citation>
    <scope>NUCLEOTIDE SEQUENCE [LARGE SCALE GENOMIC DNA]</scope>
    <source>
        <strain evidence="2">FD-172 SS1</strain>
    </source>
</reference>
<proteinExistence type="predicted"/>
<organism evidence="1 2">
    <name type="scientific">Botryobasidium botryosum (strain FD-172 SS1)</name>
    <dbReference type="NCBI Taxonomy" id="930990"/>
    <lineage>
        <taxon>Eukaryota</taxon>
        <taxon>Fungi</taxon>
        <taxon>Dikarya</taxon>
        <taxon>Basidiomycota</taxon>
        <taxon>Agaricomycotina</taxon>
        <taxon>Agaricomycetes</taxon>
        <taxon>Cantharellales</taxon>
        <taxon>Botryobasidiaceae</taxon>
        <taxon>Botryobasidium</taxon>
    </lineage>
</organism>
<dbReference type="OrthoDB" id="2570975at2759"/>
<dbReference type="InParanoid" id="A0A067MBA8"/>
<dbReference type="Proteomes" id="UP000027195">
    <property type="component" value="Unassembled WGS sequence"/>
</dbReference>
<accession>A0A067MBA8</accession>
<dbReference type="AlphaFoldDB" id="A0A067MBA8"/>
<evidence type="ECO:0000313" key="1">
    <source>
        <dbReference type="EMBL" id="KDQ12819.1"/>
    </source>
</evidence>
<name>A0A067MBA8_BOTB1</name>
<dbReference type="HOGENOM" id="CLU_059618_0_0_1"/>
<gene>
    <name evidence="1" type="ORF">BOTBODRAFT_189071</name>
</gene>
<sequence>MATRSNRTPSATWGHFASMEPRNGLPPLPRQLPIFPMPEVDPYVIGDVDPDYQGAPMSYVLGKLHALSPQLTRGIMSVVTDAGGVSSTSIPRDMDLTVRDVSATLPTHMLAVLNEQSGKGYLYPFHALVLAAHCASLPLMPLAPRHPQPRLRSNKTHTITVPVVRLSLPHPESFRILHDYLYTKRCDILMSSLLPLPPSSLPRLDSCVSGTLRKLSSALASAHSTNALIERCRNIHGLWSNVCKLGIADDSLWRVMEVAWSVLIESIDISAGIKH</sequence>
<evidence type="ECO:0000313" key="2">
    <source>
        <dbReference type="Proteomes" id="UP000027195"/>
    </source>
</evidence>
<dbReference type="EMBL" id="KL198048">
    <property type="protein sequence ID" value="KDQ12819.1"/>
    <property type="molecule type" value="Genomic_DNA"/>
</dbReference>